<evidence type="ECO:0000256" key="1">
    <source>
        <dbReference type="ARBA" id="ARBA00004141"/>
    </source>
</evidence>
<feature type="transmembrane region" description="Helical" evidence="6">
    <location>
        <begin position="211"/>
        <end position="234"/>
    </location>
</feature>
<evidence type="ECO:0000313" key="9">
    <source>
        <dbReference type="Proteomes" id="UP000076874"/>
    </source>
</evidence>
<feature type="transmembrane region" description="Helical" evidence="6">
    <location>
        <begin position="310"/>
        <end position="331"/>
    </location>
</feature>
<feature type="transmembrane region" description="Helical" evidence="6">
    <location>
        <begin position="152"/>
        <end position="171"/>
    </location>
</feature>
<dbReference type="PRINTS" id="PR01036">
    <property type="entry name" value="TCRTETB"/>
</dbReference>
<gene>
    <name evidence="8" type="ORF">SPI_03874</name>
</gene>
<dbReference type="Proteomes" id="UP000076874">
    <property type="component" value="Unassembled WGS sequence"/>
</dbReference>
<feature type="transmembrane region" description="Helical" evidence="6">
    <location>
        <begin position="351"/>
        <end position="372"/>
    </location>
</feature>
<evidence type="ECO:0000259" key="7">
    <source>
        <dbReference type="PROSITE" id="PS50850"/>
    </source>
</evidence>
<dbReference type="InterPro" id="IPR011701">
    <property type="entry name" value="MFS"/>
</dbReference>
<dbReference type="AlphaFoldDB" id="A0A167WF73"/>
<feature type="transmembrane region" description="Helical" evidence="6">
    <location>
        <begin position="282"/>
        <end position="303"/>
    </location>
</feature>
<keyword evidence="3 6" id="KW-1133">Transmembrane helix</keyword>
<feature type="compositionally biased region" description="Basic and acidic residues" evidence="5">
    <location>
        <begin position="1"/>
        <end position="16"/>
    </location>
</feature>
<sequence length="611" mass="64936">MDSERDTKEQQPERPGSDTAASSTQEELGNVTDGDVAPVAQATVSRTSTRTAHRNNDDLEPVVTGGGDVEMVNGKPVFKATRSLYLAFSALLVLTIAVALDATSLSVALPVISNALGGSALEAFWSGTSFLLASTVLQPTTASLSSIFGRKYMIYVVCILFGAGSLIAALAGNFTVLIAGRTIQGIGGGGLIALTEVVVTDLVPLAFRPTWLSTLSAMWSVGTVTGPLIGAGFAQNVTWRWIFYLNLPMIGLGAVFVVLFLHQAAIPGGIAQKLGRFDWVGSILFTASSTAFLFGLTTGGVVYPWSSFRVLLPLIIGPVGLVAFGFYEFFVPGEPILNRRIFNNYDMILNYVMTIFHGAILWSLLYFLPLYYQGVKGYKPIISAVAVLPETLTVAPAAAMVGVVAGITGHYRWSLWIGWCLTVVGSGLLLKLNPDTSVAAWVWLNVPIGVGAGMLFPAMGLSIQAACEPAFNAQATAFFSFLRTFGQSIGVAVGGVIFQNAFKKKLLAIPALAPVADTYSHDATAIISVINAMDAGPEKEVLVRAYSESLRVIYFALLAFAALCFVLSWFIRPHSLNQEHVTQQALVDNSKNKGNTAAGAAAASEKLQPEQ</sequence>
<organism evidence="8 9">
    <name type="scientific">Niveomyces insectorum RCEF 264</name>
    <dbReference type="NCBI Taxonomy" id="1081102"/>
    <lineage>
        <taxon>Eukaryota</taxon>
        <taxon>Fungi</taxon>
        <taxon>Dikarya</taxon>
        <taxon>Ascomycota</taxon>
        <taxon>Pezizomycotina</taxon>
        <taxon>Sordariomycetes</taxon>
        <taxon>Hypocreomycetidae</taxon>
        <taxon>Hypocreales</taxon>
        <taxon>Cordycipitaceae</taxon>
        <taxon>Niveomyces</taxon>
    </lineage>
</organism>
<name>A0A167WF73_9HYPO</name>
<dbReference type="GO" id="GO:0022857">
    <property type="term" value="F:transmembrane transporter activity"/>
    <property type="evidence" value="ECO:0007669"/>
    <property type="project" value="InterPro"/>
</dbReference>
<evidence type="ECO:0000256" key="4">
    <source>
        <dbReference type="ARBA" id="ARBA00023136"/>
    </source>
</evidence>
<dbReference type="PANTHER" id="PTHR23501:SF59">
    <property type="entry name" value="MAJOR FACILITATOR SUPERFAMILY (MFS) PROFILE DOMAIN-CONTAINING PROTEIN-RELATED"/>
    <property type="match status" value="1"/>
</dbReference>
<feature type="transmembrane region" description="Helical" evidence="6">
    <location>
        <begin position="384"/>
        <end position="407"/>
    </location>
</feature>
<keyword evidence="4 6" id="KW-0472">Membrane</keyword>
<comment type="subcellular location">
    <subcellularLocation>
        <location evidence="1">Membrane</location>
        <topology evidence="1">Multi-pass membrane protein</topology>
    </subcellularLocation>
</comment>
<evidence type="ECO:0000256" key="5">
    <source>
        <dbReference type="SAM" id="MobiDB-lite"/>
    </source>
</evidence>
<feature type="transmembrane region" description="Helical" evidence="6">
    <location>
        <begin position="241"/>
        <end position="262"/>
    </location>
</feature>
<accession>A0A167WF73</accession>
<dbReference type="OrthoDB" id="4869015at2759"/>
<dbReference type="EMBL" id="AZHD01000005">
    <property type="protein sequence ID" value="OAA63711.1"/>
    <property type="molecule type" value="Genomic_DNA"/>
</dbReference>
<protein>
    <submittedName>
        <fullName evidence="8">Major facilitator superfamily transporter multidrug resistance</fullName>
    </submittedName>
</protein>
<evidence type="ECO:0000256" key="2">
    <source>
        <dbReference type="ARBA" id="ARBA00022692"/>
    </source>
</evidence>
<evidence type="ECO:0000256" key="6">
    <source>
        <dbReference type="SAM" id="Phobius"/>
    </source>
</evidence>
<feature type="region of interest" description="Disordered" evidence="5">
    <location>
        <begin position="1"/>
        <end position="37"/>
    </location>
</feature>
<dbReference type="InterPro" id="IPR036259">
    <property type="entry name" value="MFS_trans_sf"/>
</dbReference>
<dbReference type="Pfam" id="PF07690">
    <property type="entry name" value="MFS_1"/>
    <property type="match status" value="1"/>
</dbReference>
<proteinExistence type="predicted"/>
<evidence type="ECO:0000313" key="8">
    <source>
        <dbReference type="EMBL" id="OAA63711.1"/>
    </source>
</evidence>
<feature type="transmembrane region" description="Helical" evidence="6">
    <location>
        <begin position="84"/>
        <end position="111"/>
    </location>
</feature>
<dbReference type="Gene3D" id="1.20.1250.20">
    <property type="entry name" value="MFS general substrate transporter like domains"/>
    <property type="match status" value="1"/>
</dbReference>
<dbReference type="Gene3D" id="1.20.1720.10">
    <property type="entry name" value="Multidrug resistance protein D"/>
    <property type="match status" value="1"/>
</dbReference>
<dbReference type="GO" id="GO:0005886">
    <property type="term" value="C:plasma membrane"/>
    <property type="evidence" value="ECO:0007669"/>
    <property type="project" value="TreeGrafter"/>
</dbReference>
<feature type="transmembrane region" description="Helical" evidence="6">
    <location>
        <begin position="475"/>
        <end position="498"/>
    </location>
</feature>
<dbReference type="SUPFAM" id="SSF103473">
    <property type="entry name" value="MFS general substrate transporter"/>
    <property type="match status" value="2"/>
</dbReference>
<keyword evidence="2 6" id="KW-0812">Transmembrane</keyword>
<feature type="domain" description="Major facilitator superfamily (MFS) profile" evidence="7">
    <location>
        <begin position="87"/>
        <end position="576"/>
    </location>
</feature>
<evidence type="ECO:0000256" key="3">
    <source>
        <dbReference type="ARBA" id="ARBA00022989"/>
    </source>
</evidence>
<dbReference type="PROSITE" id="PS50850">
    <property type="entry name" value="MFS"/>
    <property type="match status" value="1"/>
</dbReference>
<reference evidence="8 9" key="1">
    <citation type="journal article" date="2016" name="Genome Biol. Evol.">
        <title>Divergent and convergent evolution of fungal pathogenicity.</title>
        <authorList>
            <person name="Shang Y."/>
            <person name="Xiao G."/>
            <person name="Zheng P."/>
            <person name="Cen K."/>
            <person name="Zhan S."/>
            <person name="Wang C."/>
        </authorList>
    </citation>
    <scope>NUCLEOTIDE SEQUENCE [LARGE SCALE GENOMIC DNA]</scope>
    <source>
        <strain evidence="8 9">RCEF 264</strain>
    </source>
</reference>
<feature type="transmembrane region" description="Helical" evidence="6">
    <location>
        <begin position="552"/>
        <end position="571"/>
    </location>
</feature>
<feature type="transmembrane region" description="Helical" evidence="6">
    <location>
        <begin position="413"/>
        <end position="430"/>
    </location>
</feature>
<dbReference type="InterPro" id="IPR020846">
    <property type="entry name" value="MFS_dom"/>
</dbReference>
<keyword evidence="9" id="KW-1185">Reference proteome</keyword>
<feature type="transmembrane region" description="Helical" evidence="6">
    <location>
        <begin position="442"/>
        <end position="463"/>
    </location>
</feature>
<comment type="caution">
    <text evidence="8">The sequence shown here is derived from an EMBL/GenBank/DDBJ whole genome shotgun (WGS) entry which is preliminary data.</text>
</comment>
<dbReference type="PANTHER" id="PTHR23501">
    <property type="entry name" value="MAJOR FACILITATOR SUPERFAMILY"/>
    <property type="match status" value="1"/>
</dbReference>
<feature type="region of interest" description="Disordered" evidence="5">
    <location>
        <begin position="592"/>
        <end position="611"/>
    </location>
</feature>